<reference evidence="2" key="2">
    <citation type="submission" date="2020-09" db="EMBL/GenBank/DDBJ databases">
        <authorList>
            <person name="Sun Q."/>
            <person name="Zhou Y."/>
        </authorList>
    </citation>
    <scope>NUCLEOTIDE SEQUENCE</scope>
    <source>
        <strain evidence="2">CGMCC 1.15448</strain>
    </source>
</reference>
<name>A0A8J2XQM9_9BACT</name>
<organism evidence="2 3">
    <name type="scientific">Puia dinghuensis</name>
    <dbReference type="NCBI Taxonomy" id="1792502"/>
    <lineage>
        <taxon>Bacteria</taxon>
        <taxon>Pseudomonadati</taxon>
        <taxon>Bacteroidota</taxon>
        <taxon>Chitinophagia</taxon>
        <taxon>Chitinophagales</taxon>
        <taxon>Chitinophagaceae</taxon>
        <taxon>Puia</taxon>
    </lineage>
</organism>
<dbReference type="AlphaFoldDB" id="A0A8J2XQM9"/>
<dbReference type="RefSeq" id="WP_188928394.1">
    <property type="nucleotide sequence ID" value="NZ_BMJC01000001.1"/>
</dbReference>
<keyword evidence="3" id="KW-1185">Reference proteome</keyword>
<evidence type="ECO:0000313" key="3">
    <source>
        <dbReference type="Proteomes" id="UP000607559"/>
    </source>
</evidence>
<dbReference type="Proteomes" id="UP000607559">
    <property type="component" value="Unassembled WGS sequence"/>
</dbReference>
<keyword evidence="1" id="KW-0472">Membrane</keyword>
<feature type="transmembrane region" description="Helical" evidence="1">
    <location>
        <begin position="97"/>
        <end position="114"/>
    </location>
</feature>
<sequence>MKRDFRSSVLSGNYDAVLAAIAGFLIIQALCAYGGIGVSPDSVVYISTAQNIHDHGKINDFTNMPVMDFPAFYPIFLCGLIFLTGAKILAFGPFLNGLLFATLIWLCGWIMNRFTGVTRGYKLLLLIFILLSPCLLEVYSMIWSETIFLLLSVLFFIVAYGYFQTHSIRWLLIMAFVAALSCVTRYAGISLAGLGGLLMLCDGRLRWGARKLGHIALYSLLSLSLLILNLYRNLQLTQTLTGYREKGLTPFSVNLHDMGSVFCDWLPFLNLGYRVATVVGVLFILLITGIFLYRLVRRNNFFSYETIALSYFVVYTAFILFSATVSRFQPLDSRLLSPLFLPWLWGSTQWIPAGLKRCPPRWKSVAVAASLAAAVCFIFREVQIFRENWNGIHYAGIPGYTEDDWRKNETMTFVRTHKDSLEKAGHIYSDAFEGLWFLADVRSDLIPHKDNAADIKWMMHEEHFTVVWFDDAVNDDLINIDYIRSQKQLVNELRFRDGAVYFFHTSPPAPPN</sequence>
<accession>A0A8J2XQM9</accession>
<protein>
    <submittedName>
        <fullName evidence="2">Uncharacterized protein</fullName>
    </submittedName>
</protein>
<feature type="transmembrane region" description="Helical" evidence="1">
    <location>
        <begin position="212"/>
        <end position="231"/>
    </location>
</feature>
<evidence type="ECO:0000256" key="1">
    <source>
        <dbReference type="SAM" id="Phobius"/>
    </source>
</evidence>
<dbReference type="EMBL" id="BMJC01000001">
    <property type="protein sequence ID" value="GGA85695.1"/>
    <property type="molecule type" value="Genomic_DNA"/>
</dbReference>
<feature type="transmembrane region" description="Helical" evidence="1">
    <location>
        <begin position="169"/>
        <end position="200"/>
    </location>
</feature>
<comment type="caution">
    <text evidence="2">The sequence shown here is derived from an EMBL/GenBank/DDBJ whole genome shotgun (WGS) entry which is preliminary data.</text>
</comment>
<feature type="transmembrane region" description="Helical" evidence="1">
    <location>
        <begin position="146"/>
        <end position="163"/>
    </location>
</feature>
<feature type="transmembrane region" description="Helical" evidence="1">
    <location>
        <begin position="120"/>
        <end position="139"/>
    </location>
</feature>
<proteinExistence type="predicted"/>
<gene>
    <name evidence="2" type="ORF">GCM10011511_05910</name>
</gene>
<feature type="transmembrane region" description="Helical" evidence="1">
    <location>
        <begin position="275"/>
        <end position="296"/>
    </location>
</feature>
<keyword evidence="1" id="KW-1133">Transmembrane helix</keyword>
<feature type="transmembrane region" description="Helical" evidence="1">
    <location>
        <begin position="71"/>
        <end position="90"/>
    </location>
</feature>
<feature type="transmembrane region" description="Helical" evidence="1">
    <location>
        <begin position="308"/>
        <end position="328"/>
    </location>
</feature>
<evidence type="ECO:0000313" key="2">
    <source>
        <dbReference type="EMBL" id="GGA85695.1"/>
    </source>
</evidence>
<reference evidence="2" key="1">
    <citation type="journal article" date="2014" name="Int. J. Syst. Evol. Microbiol.">
        <title>Complete genome sequence of Corynebacterium casei LMG S-19264T (=DSM 44701T), isolated from a smear-ripened cheese.</title>
        <authorList>
            <consortium name="US DOE Joint Genome Institute (JGI-PGF)"/>
            <person name="Walter F."/>
            <person name="Albersmeier A."/>
            <person name="Kalinowski J."/>
            <person name="Ruckert C."/>
        </authorList>
    </citation>
    <scope>NUCLEOTIDE SEQUENCE</scope>
    <source>
        <strain evidence="2">CGMCC 1.15448</strain>
    </source>
</reference>
<keyword evidence="1" id="KW-0812">Transmembrane</keyword>
<feature type="transmembrane region" description="Helical" evidence="1">
    <location>
        <begin position="12"/>
        <end position="36"/>
    </location>
</feature>